<evidence type="ECO:0000313" key="1">
    <source>
        <dbReference type="EMBL" id="KAJ8616158.1"/>
    </source>
</evidence>
<comment type="caution">
    <text evidence="1">The sequence shown here is derived from an EMBL/GenBank/DDBJ whole genome shotgun (WGS) entry which is preliminary data.</text>
</comment>
<reference evidence="1 2" key="1">
    <citation type="journal article" date="2022" name="Hortic Res">
        <title>A haplotype resolved chromosomal level avocado genome allows analysis of novel avocado genes.</title>
        <authorList>
            <person name="Nath O."/>
            <person name="Fletcher S.J."/>
            <person name="Hayward A."/>
            <person name="Shaw L.M."/>
            <person name="Masouleh A.K."/>
            <person name="Furtado A."/>
            <person name="Henry R.J."/>
            <person name="Mitter N."/>
        </authorList>
    </citation>
    <scope>NUCLEOTIDE SEQUENCE [LARGE SCALE GENOMIC DNA]</scope>
    <source>
        <strain evidence="2">cv. Hass</strain>
    </source>
</reference>
<evidence type="ECO:0000313" key="2">
    <source>
        <dbReference type="Proteomes" id="UP001234297"/>
    </source>
</evidence>
<proteinExistence type="predicted"/>
<protein>
    <submittedName>
        <fullName evidence="1">Uncharacterized protein</fullName>
    </submittedName>
</protein>
<organism evidence="1 2">
    <name type="scientific">Persea americana</name>
    <name type="common">Avocado</name>
    <dbReference type="NCBI Taxonomy" id="3435"/>
    <lineage>
        <taxon>Eukaryota</taxon>
        <taxon>Viridiplantae</taxon>
        <taxon>Streptophyta</taxon>
        <taxon>Embryophyta</taxon>
        <taxon>Tracheophyta</taxon>
        <taxon>Spermatophyta</taxon>
        <taxon>Magnoliopsida</taxon>
        <taxon>Magnoliidae</taxon>
        <taxon>Laurales</taxon>
        <taxon>Lauraceae</taxon>
        <taxon>Persea</taxon>
    </lineage>
</organism>
<accession>A0ACC2K577</accession>
<gene>
    <name evidence="1" type="ORF">MRB53_035530</name>
</gene>
<dbReference type="Proteomes" id="UP001234297">
    <property type="component" value="Chromosome 12"/>
</dbReference>
<keyword evidence="2" id="KW-1185">Reference proteome</keyword>
<name>A0ACC2K577_PERAE</name>
<sequence length="77" mass="8292">MVGKNAVILFLVTGLVVLAFVEDGKIAGTTPNDEPTSDNRKVVGKGPTRIRCKEKTKTPPCDRYGGKPPHDEGSVRK</sequence>
<dbReference type="EMBL" id="CM056820">
    <property type="protein sequence ID" value="KAJ8616158.1"/>
    <property type="molecule type" value="Genomic_DNA"/>
</dbReference>